<gene>
    <name evidence="1" type="ORF">EIY87_00045</name>
</gene>
<organism evidence="1 2">
    <name type="scientific">Amycolatopsis eburnea</name>
    <dbReference type="NCBI Taxonomy" id="2267691"/>
    <lineage>
        <taxon>Bacteria</taxon>
        <taxon>Bacillati</taxon>
        <taxon>Actinomycetota</taxon>
        <taxon>Actinomycetes</taxon>
        <taxon>Pseudonocardiales</taxon>
        <taxon>Pseudonocardiaceae</taxon>
        <taxon>Amycolatopsis</taxon>
    </lineage>
</organism>
<dbReference type="Proteomes" id="UP000267081">
    <property type="component" value="Unassembled WGS sequence"/>
</dbReference>
<evidence type="ECO:0000313" key="2">
    <source>
        <dbReference type="Proteomes" id="UP000267081"/>
    </source>
</evidence>
<keyword evidence="2" id="KW-1185">Reference proteome</keyword>
<evidence type="ECO:0000313" key="1">
    <source>
        <dbReference type="EMBL" id="RSD26415.1"/>
    </source>
</evidence>
<dbReference type="OrthoDB" id="3628550at2"/>
<sequence>MELARTAIEQTFEEQLVMPHSEIEARLWDLGWLDPTNLRKIHFNPHILTLAQNELERAGRILHITHPTKGGATVDLLSTADTRLRTTAISRAARRKGMLYARYDRWIPTIGDAGEAVVAHSLTEAMRRGDGFMPVNSDGKFGEISRIGTLKFPGPVDNGAWQTVIDPTTRLPLPATHLVLIEMKNRRLTLYPRHAEVHQLLHKAALAVDEFPGLPIVPALICRRGHPWLFWMAKDLGFRVQQTRRQFFTLPDKTDRRYLTEVQEELGFDLHPINGEMPKIIDFFKGVLPKEAATAAQRWKLMAPLVKSYSEELRKDTLAEYARTQLLHEMYLDVELVMKHSSLGEPATWTLPPEDAREDPTFL</sequence>
<dbReference type="RefSeq" id="WP_125305547.1">
    <property type="nucleotide sequence ID" value="NZ_RSEC01000002.1"/>
</dbReference>
<comment type="caution">
    <text evidence="1">The sequence shown here is derived from an EMBL/GenBank/DDBJ whole genome shotgun (WGS) entry which is preliminary data.</text>
</comment>
<accession>A0A427TPV5</accession>
<dbReference type="AlphaFoldDB" id="A0A427TPV5"/>
<protein>
    <submittedName>
        <fullName evidence="1">Uncharacterized protein</fullName>
    </submittedName>
</protein>
<proteinExistence type="predicted"/>
<dbReference type="EMBL" id="RSEC01000002">
    <property type="protein sequence ID" value="RSD26415.1"/>
    <property type="molecule type" value="Genomic_DNA"/>
</dbReference>
<reference evidence="1 2" key="1">
    <citation type="submission" date="2018-12" db="EMBL/GenBank/DDBJ databases">
        <title>Amycolatopsis eburnea sp. nov. actinomycete associate with arbuscular mycorrhiza fungal spore.</title>
        <authorList>
            <person name="Lumyong S."/>
            <person name="Chaiya L."/>
        </authorList>
    </citation>
    <scope>NUCLEOTIDE SEQUENCE [LARGE SCALE GENOMIC DNA]</scope>
    <source>
        <strain evidence="1 2">GLM-1</strain>
    </source>
</reference>
<name>A0A427TPV5_9PSEU</name>